<evidence type="ECO:0000313" key="12">
    <source>
        <dbReference type="Proteomes" id="UP000053958"/>
    </source>
</evidence>
<dbReference type="PROSITE" id="PS50850">
    <property type="entry name" value="MFS"/>
    <property type="match status" value="1"/>
</dbReference>
<comment type="caution">
    <text evidence="11">The sequence shown here is derived from an EMBL/GenBank/DDBJ whole genome shotgun (WGS) entry which is preliminary data.</text>
</comment>
<dbReference type="AlphaFoldDB" id="A0A0F4YIY2"/>
<evidence type="ECO:0000313" key="11">
    <source>
        <dbReference type="EMBL" id="KKA17568.1"/>
    </source>
</evidence>
<accession>A0A0F4YIY2</accession>
<feature type="transmembrane region" description="Helical" evidence="9">
    <location>
        <begin position="483"/>
        <end position="504"/>
    </location>
</feature>
<dbReference type="InterPro" id="IPR036259">
    <property type="entry name" value="MFS_trans_sf"/>
</dbReference>
<dbReference type="InterPro" id="IPR020846">
    <property type="entry name" value="MFS_dom"/>
</dbReference>
<dbReference type="EMBL" id="LASV01000613">
    <property type="protein sequence ID" value="KKA17568.1"/>
    <property type="molecule type" value="Genomic_DNA"/>
</dbReference>
<dbReference type="GO" id="GO:1904679">
    <property type="term" value="P:myo-inositol import across plasma membrane"/>
    <property type="evidence" value="ECO:0007669"/>
    <property type="project" value="TreeGrafter"/>
</dbReference>
<dbReference type="PANTHER" id="PTHR48020">
    <property type="entry name" value="PROTON MYO-INOSITOL COTRANSPORTER"/>
    <property type="match status" value="1"/>
</dbReference>
<sequence>MDLKPDLSKTSSSAEDKGEVLHSEVVVVPDIDDSIESTDPGKTVWLIACTVSMGGFLFGINLTYSGVQYICVLYSYDTGVISAVLVNLGSDLGQTLSSSDQELITSITSGGALVGALLAGLTSDKYGRKPGVYLGCLLFVVGAVLQAAAFSLAQMTVGRFVVGLGVGSAAMIIPLYIGELAPARSRGRLIVFDNLCVAGGQLVSYAVGAAFTGVSHGWRYMVGLGAVPALLLAATLPWCPESPRQLVSHNQLAEAREVLARIFPEATPEQVSAKIQLIQRAIEETALSVSDRSLWWQFRQLVTVPANLRALTTACAVMAISQLGGFNTLMYYSSTLFAMVGFNKPVAVSIVVGGTNFLFGFINFAVIDRFGRRVVLLITVLGMSLSLVVAAVAFHWIPISPDLTVQTRDINWAGIVLLVTIIFYVAFFAAGVAPIAWVGTEFLPQEVRALGTMLNTVTCWGCNIIIASTFLSMMKAMTPSGAFGFYAGICFVGWAFVVFCYAEVHNMPLESVREVYTHGFGVRYAKKLQREMREARREMKLAS</sequence>
<feature type="transmembrane region" description="Helical" evidence="9">
    <location>
        <begin position="346"/>
        <end position="367"/>
    </location>
</feature>
<evidence type="ECO:0000256" key="6">
    <source>
        <dbReference type="ARBA" id="ARBA00023136"/>
    </source>
</evidence>
<feature type="transmembrane region" description="Helical" evidence="9">
    <location>
        <begin position="449"/>
        <end position="471"/>
    </location>
</feature>
<feature type="transmembrane region" description="Helical" evidence="9">
    <location>
        <begin position="69"/>
        <end position="88"/>
    </location>
</feature>
<dbReference type="FunFam" id="1.20.1250.20:FF:000073">
    <property type="entry name" value="MFS myo-inositol transporter, putative"/>
    <property type="match status" value="1"/>
</dbReference>
<dbReference type="Proteomes" id="UP000053958">
    <property type="component" value="Unassembled WGS sequence"/>
</dbReference>
<feature type="transmembrane region" description="Helical" evidence="9">
    <location>
        <begin position="103"/>
        <end position="121"/>
    </location>
</feature>
<dbReference type="SUPFAM" id="SSF103473">
    <property type="entry name" value="MFS general substrate transporter"/>
    <property type="match status" value="1"/>
</dbReference>
<evidence type="ECO:0000256" key="1">
    <source>
        <dbReference type="ARBA" id="ARBA00004141"/>
    </source>
</evidence>
<dbReference type="GO" id="GO:0005366">
    <property type="term" value="F:myo-inositol:proton symporter activity"/>
    <property type="evidence" value="ECO:0007669"/>
    <property type="project" value="TreeGrafter"/>
</dbReference>
<dbReference type="GeneID" id="25320752"/>
<protein>
    <submittedName>
        <fullName evidence="11">Myo-inositol transporter</fullName>
    </submittedName>
</protein>
<feature type="transmembrane region" description="Helical" evidence="9">
    <location>
        <begin position="217"/>
        <end position="239"/>
    </location>
</feature>
<comment type="catalytic activity">
    <reaction evidence="7">
        <text>myo-inositol(out) + H(+)(out) = myo-inositol(in) + H(+)(in)</text>
        <dbReference type="Rhea" id="RHEA:60364"/>
        <dbReference type="ChEBI" id="CHEBI:15378"/>
        <dbReference type="ChEBI" id="CHEBI:17268"/>
    </reaction>
</comment>
<dbReference type="NCBIfam" id="TIGR00879">
    <property type="entry name" value="SP"/>
    <property type="match status" value="1"/>
</dbReference>
<evidence type="ECO:0000256" key="2">
    <source>
        <dbReference type="ARBA" id="ARBA00010992"/>
    </source>
</evidence>
<evidence type="ECO:0000256" key="7">
    <source>
        <dbReference type="ARBA" id="ARBA00049119"/>
    </source>
</evidence>
<dbReference type="PRINTS" id="PR00171">
    <property type="entry name" value="SUGRTRNSPORT"/>
</dbReference>
<feature type="transmembrane region" description="Helical" evidence="9">
    <location>
        <begin position="159"/>
        <end position="177"/>
    </location>
</feature>
<keyword evidence="4 9" id="KW-0812">Transmembrane</keyword>
<comment type="similarity">
    <text evidence="2 8">Belongs to the major facilitator superfamily. Sugar transporter (TC 2.A.1.1) family.</text>
</comment>
<dbReference type="PANTHER" id="PTHR48020:SF22">
    <property type="entry name" value="MAJOR FACILITATOR SUPERFAMILY (MFS) PROFILE DOMAIN-CONTAINING PROTEIN-RELATED"/>
    <property type="match status" value="1"/>
</dbReference>
<keyword evidence="12" id="KW-1185">Reference proteome</keyword>
<keyword evidence="3 8" id="KW-0813">Transport</keyword>
<evidence type="ECO:0000256" key="8">
    <source>
        <dbReference type="RuleBase" id="RU003346"/>
    </source>
</evidence>
<keyword evidence="5 9" id="KW-1133">Transmembrane helix</keyword>
<dbReference type="GO" id="GO:0016020">
    <property type="term" value="C:membrane"/>
    <property type="evidence" value="ECO:0007669"/>
    <property type="project" value="UniProtKB-SubCell"/>
</dbReference>
<feature type="transmembrane region" description="Helical" evidence="9">
    <location>
        <begin position="306"/>
        <end position="326"/>
    </location>
</feature>
<dbReference type="PROSITE" id="PS00216">
    <property type="entry name" value="SUGAR_TRANSPORT_1"/>
    <property type="match status" value="1"/>
</dbReference>
<evidence type="ECO:0000256" key="9">
    <source>
        <dbReference type="SAM" id="Phobius"/>
    </source>
</evidence>
<feature type="transmembrane region" description="Helical" evidence="9">
    <location>
        <begin position="374"/>
        <end position="398"/>
    </location>
</feature>
<dbReference type="InterPro" id="IPR003663">
    <property type="entry name" value="Sugar/inositol_transpt"/>
</dbReference>
<feature type="transmembrane region" description="Helical" evidence="9">
    <location>
        <begin position="410"/>
        <end position="437"/>
    </location>
</feature>
<evidence type="ECO:0000259" key="10">
    <source>
        <dbReference type="PROSITE" id="PS50850"/>
    </source>
</evidence>
<reference evidence="11 12" key="1">
    <citation type="submission" date="2015-04" db="EMBL/GenBank/DDBJ databases">
        <authorList>
            <person name="Heijne W.H."/>
            <person name="Fedorova N.D."/>
            <person name="Nierman W.C."/>
            <person name="Vollebregt A.W."/>
            <person name="Zhao Z."/>
            <person name="Wu L."/>
            <person name="Kumar M."/>
            <person name="Stam H."/>
            <person name="van den Berg M.A."/>
            <person name="Pel H.J."/>
        </authorList>
    </citation>
    <scope>NUCLEOTIDE SEQUENCE [LARGE SCALE GENOMIC DNA]</scope>
    <source>
        <strain evidence="11 12">CBS 393.64</strain>
    </source>
</reference>
<dbReference type="OrthoDB" id="6339427at2759"/>
<feature type="transmembrane region" description="Helical" evidence="9">
    <location>
        <begin position="43"/>
        <end position="62"/>
    </location>
</feature>
<feature type="domain" description="Major facilitator superfamily (MFS) profile" evidence="10">
    <location>
        <begin position="47"/>
        <end position="505"/>
    </location>
</feature>
<dbReference type="InterPro" id="IPR050814">
    <property type="entry name" value="Myo-inositol_Transporter"/>
</dbReference>
<dbReference type="InterPro" id="IPR005829">
    <property type="entry name" value="Sugar_transporter_CS"/>
</dbReference>
<evidence type="ECO:0000256" key="4">
    <source>
        <dbReference type="ARBA" id="ARBA00022692"/>
    </source>
</evidence>
<feature type="transmembrane region" description="Helical" evidence="9">
    <location>
        <begin position="189"/>
        <end position="211"/>
    </location>
</feature>
<organism evidence="11 12">
    <name type="scientific">Rasamsonia emersonii (strain ATCC 16479 / CBS 393.64 / IMI 116815)</name>
    <dbReference type="NCBI Taxonomy" id="1408163"/>
    <lineage>
        <taxon>Eukaryota</taxon>
        <taxon>Fungi</taxon>
        <taxon>Dikarya</taxon>
        <taxon>Ascomycota</taxon>
        <taxon>Pezizomycotina</taxon>
        <taxon>Eurotiomycetes</taxon>
        <taxon>Eurotiomycetidae</taxon>
        <taxon>Eurotiales</taxon>
        <taxon>Trichocomaceae</taxon>
        <taxon>Rasamsonia</taxon>
    </lineage>
</organism>
<dbReference type="InterPro" id="IPR005828">
    <property type="entry name" value="MFS_sugar_transport-like"/>
</dbReference>
<comment type="subcellular location">
    <subcellularLocation>
        <location evidence="1">Membrane</location>
        <topology evidence="1">Multi-pass membrane protein</topology>
    </subcellularLocation>
</comment>
<dbReference type="PROSITE" id="PS00217">
    <property type="entry name" value="SUGAR_TRANSPORT_2"/>
    <property type="match status" value="1"/>
</dbReference>
<evidence type="ECO:0000256" key="3">
    <source>
        <dbReference type="ARBA" id="ARBA00022448"/>
    </source>
</evidence>
<gene>
    <name evidence="11" type="ORF">T310_8496</name>
</gene>
<feature type="transmembrane region" description="Helical" evidence="9">
    <location>
        <begin position="133"/>
        <end position="153"/>
    </location>
</feature>
<name>A0A0F4YIY2_RASE3</name>
<dbReference type="Pfam" id="PF00083">
    <property type="entry name" value="Sugar_tr"/>
    <property type="match status" value="1"/>
</dbReference>
<dbReference type="STRING" id="1408163.A0A0F4YIY2"/>
<evidence type="ECO:0000256" key="5">
    <source>
        <dbReference type="ARBA" id="ARBA00022989"/>
    </source>
</evidence>
<dbReference type="Gene3D" id="1.20.1250.20">
    <property type="entry name" value="MFS general substrate transporter like domains"/>
    <property type="match status" value="1"/>
</dbReference>
<proteinExistence type="inferred from homology"/>
<keyword evidence="6 9" id="KW-0472">Membrane</keyword>
<dbReference type="RefSeq" id="XP_013324180.1">
    <property type="nucleotide sequence ID" value="XM_013468726.1"/>
</dbReference>